<reference evidence="1" key="2">
    <citation type="journal article" date="2020" name="Nat. Commun.">
        <title>Large-scale genome sequencing of mycorrhizal fungi provides insights into the early evolution of symbiotic traits.</title>
        <authorList>
            <person name="Miyauchi S."/>
            <person name="Kiss E."/>
            <person name="Kuo A."/>
            <person name="Drula E."/>
            <person name="Kohler A."/>
            <person name="Sanchez-Garcia M."/>
            <person name="Morin E."/>
            <person name="Andreopoulos B."/>
            <person name="Barry K.W."/>
            <person name="Bonito G."/>
            <person name="Buee M."/>
            <person name="Carver A."/>
            <person name="Chen C."/>
            <person name="Cichocki N."/>
            <person name="Clum A."/>
            <person name="Culley D."/>
            <person name="Crous P.W."/>
            <person name="Fauchery L."/>
            <person name="Girlanda M."/>
            <person name="Hayes R.D."/>
            <person name="Keri Z."/>
            <person name="LaButti K."/>
            <person name="Lipzen A."/>
            <person name="Lombard V."/>
            <person name="Magnuson J."/>
            <person name="Maillard F."/>
            <person name="Murat C."/>
            <person name="Nolan M."/>
            <person name="Ohm R.A."/>
            <person name="Pangilinan J."/>
            <person name="Pereira M.F."/>
            <person name="Perotto S."/>
            <person name="Peter M."/>
            <person name="Pfister S."/>
            <person name="Riley R."/>
            <person name="Sitrit Y."/>
            <person name="Stielow J.B."/>
            <person name="Szollosi G."/>
            <person name="Zifcakova L."/>
            <person name="Stursova M."/>
            <person name="Spatafora J.W."/>
            <person name="Tedersoo L."/>
            <person name="Vaario L.M."/>
            <person name="Yamada A."/>
            <person name="Yan M."/>
            <person name="Wang P."/>
            <person name="Xu J."/>
            <person name="Bruns T."/>
            <person name="Baldrian P."/>
            <person name="Vilgalys R."/>
            <person name="Dunand C."/>
            <person name="Henrissat B."/>
            <person name="Grigoriev I.V."/>
            <person name="Hibbett D."/>
            <person name="Nagy L.G."/>
            <person name="Martin F.M."/>
        </authorList>
    </citation>
    <scope>NUCLEOTIDE SEQUENCE</scope>
    <source>
        <strain evidence="1">BED1</strain>
    </source>
</reference>
<name>A0AAD4C6I0_BOLED</name>
<dbReference type="Proteomes" id="UP001194468">
    <property type="component" value="Unassembled WGS sequence"/>
</dbReference>
<evidence type="ECO:0000313" key="1">
    <source>
        <dbReference type="EMBL" id="KAF8449484.1"/>
    </source>
</evidence>
<sequence>MIRSSKVFPTNARENRTGVTHGCRRRRRWCYWARPHWYSYQSLEHSHCADLQAIGMMLPRSPYLTGKHAHSKYYHLCATPSESFLISVCILERIESKAPTLAHGAITLVIPSLTGSRHVHLYPRPATSENGAVYRSSYMRHYNRTNRWLDPG</sequence>
<comment type="caution">
    <text evidence="1">The sequence shown here is derived from an EMBL/GenBank/DDBJ whole genome shotgun (WGS) entry which is preliminary data.</text>
</comment>
<dbReference type="EMBL" id="WHUW01000003">
    <property type="protein sequence ID" value="KAF8449484.1"/>
    <property type="molecule type" value="Genomic_DNA"/>
</dbReference>
<proteinExistence type="predicted"/>
<reference evidence="1" key="1">
    <citation type="submission" date="2019-10" db="EMBL/GenBank/DDBJ databases">
        <authorList>
            <consortium name="DOE Joint Genome Institute"/>
            <person name="Kuo A."/>
            <person name="Miyauchi S."/>
            <person name="Kiss E."/>
            <person name="Drula E."/>
            <person name="Kohler A."/>
            <person name="Sanchez-Garcia M."/>
            <person name="Andreopoulos B."/>
            <person name="Barry K.W."/>
            <person name="Bonito G."/>
            <person name="Buee M."/>
            <person name="Carver A."/>
            <person name="Chen C."/>
            <person name="Cichocki N."/>
            <person name="Clum A."/>
            <person name="Culley D."/>
            <person name="Crous P.W."/>
            <person name="Fauchery L."/>
            <person name="Girlanda M."/>
            <person name="Hayes R."/>
            <person name="Keri Z."/>
            <person name="LaButti K."/>
            <person name="Lipzen A."/>
            <person name="Lombard V."/>
            <person name="Magnuson J."/>
            <person name="Maillard F."/>
            <person name="Morin E."/>
            <person name="Murat C."/>
            <person name="Nolan M."/>
            <person name="Ohm R."/>
            <person name="Pangilinan J."/>
            <person name="Pereira M."/>
            <person name="Perotto S."/>
            <person name="Peter M."/>
            <person name="Riley R."/>
            <person name="Sitrit Y."/>
            <person name="Stielow B."/>
            <person name="Szollosi G."/>
            <person name="Zifcakova L."/>
            <person name="Stursova M."/>
            <person name="Spatafora J.W."/>
            <person name="Tedersoo L."/>
            <person name="Vaario L.-M."/>
            <person name="Yamada A."/>
            <person name="Yan M."/>
            <person name="Wang P."/>
            <person name="Xu J."/>
            <person name="Bruns T."/>
            <person name="Baldrian P."/>
            <person name="Vilgalys R."/>
            <person name="Henrissat B."/>
            <person name="Grigoriev I.V."/>
            <person name="Hibbett D."/>
            <person name="Nagy L.G."/>
            <person name="Martin F.M."/>
        </authorList>
    </citation>
    <scope>NUCLEOTIDE SEQUENCE</scope>
    <source>
        <strain evidence="1">BED1</strain>
    </source>
</reference>
<evidence type="ECO:0000313" key="2">
    <source>
        <dbReference type="Proteomes" id="UP001194468"/>
    </source>
</evidence>
<dbReference type="AlphaFoldDB" id="A0AAD4C6I0"/>
<protein>
    <submittedName>
        <fullName evidence="1">Uncharacterized protein</fullName>
    </submittedName>
</protein>
<gene>
    <name evidence="1" type="ORF">L210DRAFT_3471910</name>
</gene>
<organism evidence="1 2">
    <name type="scientific">Boletus edulis BED1</name>
    <dbReference type="NCBI Taxonomy" id="1328754"/>
    <lineage>
        <taxon>Eukaryota</taxon>
        <taxon>Fungi</taxon>
        <taxon>Dikarya</taxon>
        <taxon>Basidiomycota</taxon>
        <taxon>Agaricomycotina</taxon>
        <taxon>Agaricomycetes</taxon>
        <taxon>Agaricomycetidae</taxon>
        <taxon>Boletales</taxon>
        <taxon>Boletineae</taxon>
        <taxon>Boletaceae</taxon>
        <taxon>Boletoideae</taxon>
        <taxon>Boletus</taxon>
    </lineage>
</organism>
<accession>A0AAD4C6I0</accession>
<keyword evidence="2" id="KW-1185">Reference proteome</keyword>